<evidence type="ECO:0000256" key="3">
    <source>
        <dbReference type="ARBA" id="ARBA00023015"/>
    </source>
</evidence>
<dbReference type="GO" id="GO:0000160">
    <property type="term" value="P:phosphorelay signal transduction system"/>
    <property type="evidence" value="ECO:0007669"/>
    <property type="project" value="UniProtKB-KW"/>
</dbReference>
<protein>
    <submittedName>
        <fullName evidence="9">Response regulator</fullName>
    </submittedName>
</protein>
<feature type="modified residue" description="4-aspartylphosphate" evidence="6">
    <location>
        <position position="77"/>
    </location>
</feature>
<dbReference type="InterPro" id="IPR011006">
    <property type="entry name" value="CheY-like_superfamily"/>
</dbReference>
<keyword evidence="2" id="KW-0902">Two-component regulatory system</keyword>
<evidence type="ECO:0000313" key="10">
    <source>
        <dbReference type="Proteomes" id="UP001596145"/>
    </source>
</evidence>
<evidence type="ECO:0000259" key="8">
    <source>
        <dbReference type="PROSITE" id="PS50110"/>
    </source>
</evidence>
<accession>A0ABD5QMV8</accession>
<keyword evidence="3" id="KW-0805">Transcription regulation</keyword>
<keyword evidence="10" id="KW-1185">Reference proteome</keyword>
<gene>
    <name evidence="9" type="ORF">ACFPJA_01170</name>
</gene>
<dbReference type="GO" id="GO:0003677">
    <property type="term" value="F:DNA binding"/>
    <property type="evidence" value="ECO:0007669"/>
    <property type="project" value="UniProtKB-KW"/>
</dbReference>
<keyword evidence="4" id="KW-0238">DNA-binding</keyword>
<dbReference type="PANTHER" id="PTHR48111">
    <property type="entry name" value="REGULATOR OF RPOS"/>
    <property type="match status" value="1"/>
</dbReference>
<dbReference type="InterPro" id="IPR039420">
    <property type="entry name" value="WalR-like"/>
</dbReference>
<dbReference type="Pfam" id="PF08663">
    <property type="entry name" value="HalX"/>
    <property type="match status" value="1"/>
</dbReference>
<evidence type="ECO:0000256" key="1">
    <source>
        <dbReference type="ARBA" id="ARBA00022553"/>
    </source>
</evidence>
<evidence type="ECO:0000256" key="4">
    <source>
        <dbReference type="ARBA" id="ARBA00023125"/>
    </source>
</evidence>
<keyword evidence="1 6" id="KW-0597">Phosphoprotein</keyword>
<dbReference type="PROSITE" id="PS50110">
    <property type="entry name" value="RESPONSE_REGULATORY"/>
    <property type="match status" value="1"/>
</dbReference>
<feature type="domain" description="Response regulatory" evidence="8">
    <location>
        <begin position="30"/>
        <end position="139"/>
    </location>
</feature>
<feature type="region of interest" description="Disordered" evidence="7">
    <location>
        <begin position="1"/>
        <end position="33"/>
    </location>
</feature>
<dbReference type="PANTHER" id="PTHR48111:SF1">
    <property type="entry name" value="TWO-COMPONENT RESPONSE REGULATOR ORR33"/>
    <property type="match status" value="1"/>
</dbReference>
<evidence type="ECO:0000313" key="9">
    <source>
        <dbReference type="EMBL" id="MFC5133341.1"/>
    </source>
</evidence>
<dbReference type="RefSeq" id="WP_122103986.1">
    <property type="nucleotide sequence ID" value="NZ_JBHSKV010000001.1"/>
</dbReference>
<dbReference type="EMBL" id="JBHSKV010000001">
    <property type="protein sequence ID" value="MFC5133341.1"/>
    <property type="molecule type" value="Genomic_DNA"/>
</dbReference>
<evidence type="ECO:0000256" key="6">
    <source>
        <dbReference type="PROSITE-ProRule" id="PRU00169"/>
    </source>
</evidence>
<evidence type="ECO:0000256" key="5">
    <source>
        <dbReference type="ARBA" id="ARBA00023163"/>
    </source>
</evidence>
<dbReference type="InterPro" id="IPR001789">
    <property type="entry name" value="Sig_transdc_resp-reg_receiver"/>
</dbReference>
<proteinExistence type="predicted"/>
<reference evidence="9 10" key="1">
    <citation type="journal article" date="2019" name="Int. J. Syst. Evol. Microbiol.">
        <title>The Global Catalogue of Microorganisms (GCM) 10K type strain sequencing project: providing services to taxonomists for standard genome sequencing and annotation.</title>
        <authorList>
            <consortium name="The Broad Institute Genomics Platform"/>
            <consortium name="The Broad Institute Genome Sequencing Center for Infectious Disease"/>
            <person name="Wu L."/>
            <person name="Ma J."/>
        </authorList>
    </citation>
    <scope>NUCLEOTIDE SEQUENCE [LARGE SCALE GENOMIC DNA]</scope>
    <source>
        <strain evidence="9 10">CGMCC 1.16026</strain>
    </source>
</reference>
<sequence>MTDGSPSDPDGSSPARSSPGSSPSDGSPPIVLAVDDEPDLAELYRVYLDGRYDVRIATSGERALEEMDDDVDVVLLDRRMPDLSGHEVLSEIRSAGYDARVAMLTAVEPDVDIVDMPFDDYKTKPVTREGLTALVEVLLERAAFDERSQRFFALASKKAALEASGTTDTEEYDELVERMEAVRTEVDETLDRLSAEDAFAEISTNVS</sequence>
<name>A0ABD5QMV8_9EURY</name>
<feature type="compositionally biased region" description="Low complexity" evidence="7">
    <location>
        <begin position="1"/>
        <end position="29"/>
    </location>
</feature>
<dbReference type="SMART" id="SM00448">
    <property type="entry name" value="REC"/>
    <property type="match status" value="1"/>
</dbReference>
<evidence type="ECO:0000256" key="2">
    <source>
        <dbReference type="ARBA" id="ARBA00023012"/>
    </source>
</evidence>
<dbReference type="SUPFAM" id="SSF52172">
    <property type="entry name" value="CheY-like"/>
    <property type="match status" value="1"/>
</dbReference>
<organism evidence="9 10">
    <name type="scientific">Halorubrum glutamatedens</name>
    <dbReference type="NCBI Taxonomy" id="2707018"/>
    <lineage>
        <taxon>Archaea</taxon>
        <taxon>Methanobacteriati</taxon>
        <taxon>Methanobacteriota</taxon>
        <taxon>Stenosarchaea group</taxon>
        <taxon>Halobacteria</taxon>
        <taxon>Halobacteriales</taxon>
        <taxon>Haloferacaceae</taxon>
        <taxon>Halorubrum</taxon>
    </lineage>
</organism>
<dbReference type="Pfam" id="PF00072">
    <property type="entry name" value="Response_reg"/>
    <property type="match status" value="1"/>
</dbReference>
<keyword evidence="5" id="KW-0804">Transcription</keyword>
<dbReference type="Gene3D" id="3.40.50.2300">
    <property type="match status" value="1"/>
</dbReference>
<dbReference type="AlphaFoldDB" id="A0ABD5QMV8"/>
<comment type="caution">
    <text evidence="9">The sequence shown here is derived from an EMBL/GenBank/DDBJ whole genome shotgun (WGS) entry which is preliminary data.</text>
</comment>
<dbReference type="InterPro" id="IPR013971">
    <property type="entry name" value="HalX_domain"/>
</dbReference>
<evidence type="ECO:0000256" key="7">
    <source>
        <dbReference type="SAM" id="MobiDB-lite"/>
    </source>
</evidence>
<dbReference type="Proteomes" id="UP001596145">
    <property type="component" value="Unassembled WGS sequence"/>
</dbReference>